<evidence type="ECO:0000313" key="4">
    <source>
        <dbReference type="EMBL" id="KAK9022315.1"/>
    </source>
</evidence>
<keyword evidence="5" id="KW-1185">Reference proteome</keyword>
<dbReference type="InterPro" id="IPR001878">
    <property type="entry name" value="Znf_CCHC"/>
</dbReference>
<evidence type="ECO:0000256" key="1">
    <source>
        <dbReference type="PROSITE-ProRule" id="PRU00047"/>
    </source>
</evidence>
<gene>
    <name evidence="4" type="ORF">V6N11_002591</name>
</gene>
<keyword evidence="1" id="KW-0862">Zinc</keyword>
<evidence type="ECO:0000259" key="3">
    <source>
        <dbReference type="PROSITE" id="PS50158"/>
    </source>
</evidence>
<feature type="region of interest" description="Disordered" evidence="2">
    <location>
        <begin position="187"/>
        <end position="209"/>
    </location>
</feature>
<comment type="caution">
    <text evidence="4">The sequence shown here is derived from an EMBL/GenBank/DDBJ whole genome shotgun (WGS) entry which is preliminary data.</text>
</comment>
<dbReference type="Pfam" id="PF14111">
    <property type="entry name" value="DUF4283"/>
    <property type="match status" value="1"/>
</dbReference>
<protein>
    <recommendedName>
        <fullName evidence="3">CCHC-type domain-containing protein</fullName>
    </recommendedName>
</protein>
<dbReference type="InterPro" id="IPR025558">
    <property type="entry name" value="DUF4283"/>
</dbReference>
<sequence>MEYALVLKLLGRRVGYSTLYNRLLNLWKPEKPIRLTDIENDCYIVKFSSQRDYIAALTDGPWTVFGHYITVEPWSPDFDPSQAYPKRILAWIRLPGLPITWYKRSLHEAIGSCVGSVVKIDFQTDNGHRGRFARMAVKINLNQPLVSKIVVNGRTQLVEYESLPVVCFHCGTYGHIHDQCPRRLQPEDPPSTTVLPPIPPSTQLPTEPFGPWMLVEKKRNRTTRTNRTSSRPNDVPLVTHSRFNPLFSGNDHAHIPDTHVAVDSIEAPAEHIEPTGDITAPTVVPVIQNPVATLTSENDLATVSAGKKSKAKSKVTGVMRKHNQNVLGSRNLNIIPLKNSVGVNFYSSKISKGRHSQPFLNPEKHTTLTLDPVAPPTSVVRQVQQSPSMNAGSVSVNADMVYADSMTSGSGAIHSGRSAMME</sequence>
<dbReference type="PROSITE" id="PS50158">
    <property type="entry name" value="ZF_CCHC"/>
    <property type="match status" value="1"/>
</dbReference>
<dbReference type="PANTHER" id="PTHR31286:SF99">
    <property type="entry name" value="DUF4283 DOMAIN-CONTAINING PROTEIN"/>
    <property type="match status" value="1"/>
</dbReference>
<reference evidence="4 5" key="1">
    <citation type="journal article" date="2024" name="G3 (Bethesda)">
        <title>Genome assembly of Hibiscus sabdariffa L. provides insights into metabolisms of medicinal natural products.</title>
        <authorList>
            <person name="Kim T."/>
        </authorList>
    </citation>
    <scope>NUCLEOTIDE SEQUENCE [LARGE SCALE GENOMIC DNA]</scope>
    <source>
        <strain evidence="4">TK-2024</strain>
        <tissue evidence="4">Old leaves</tissue>
    </source>
</reference>
<dbReference type="InterPro" id="IPR040256">
    <property type="entry name" value="At4g02000-like"/>
</dbReference>
<keyword evidence="1" id="KW-0863">Zinc-finger</keyword>
<keyword evidence="1" id="KW-0479">Metal-binding</keyword>
<proteinExistence type="predicted"/>
<evidence type="ECO:0000313" key="5">
    <source>
        <dbReference type="Proteomes" id="UP001396334"/>
    </source>
</evidence>
<dbReference type="Proteomes" id="UP001396334">
    <property type="component" value="Unassembled WGS sequence"/>
</dbReference>
<feature type="domain" description="CCHC-type" evidence="3">
    <location>
        <begin position="167"/>
        <end position="182"/>
    </location>
</feature>
<dbReference type="SUPFAM" id="SSF57756">
    <property type="entry name" value="Retrovirus zinc finger-like domains"/>
    <property type="match status" value="1"/>
</dbReference>
<dbReference type="PANTHER" id="PTHR31286">
    <property type="entry name" value="GLYCINE-RICH CELL WALL STRUCTURAL PROTEIN 1.8-LIKE"/>
    <property type="match status" value="1"/>
</dbReference>
<accession>A0ABR2SAP4</accession>
<dbReference type="EMBL" id="JBBPBN010000015">
    <property type="protein sequence ID" value="KAK9022315.1"/>
    <property type="molecule type" value="Genomic_DNA"/>
</dbReference>
<organism evidence="4 5">
    <name type="scientific">Hibiscus sabdariffa</name>
    <name type="common">roselle</name>
    <dbReference type="NCBI Taxonomy" id="183260"/>
    <lineage>
        <taxon>Eukaryota</taxon>
        <taxon>Viridiplantae</taxon>
        <taxon>Streptophyta</taxon>
        <taxon>Embryophyta</taxon>
        <taxon>Tracheophyta</taxon>
        <taxon>Spermatophyta</taxon>
        <taxon>Magnoliopsida</taxon>
        <taxon>eudicotyledons</taxon>
        <taxon>Gunneridae</taxon>
        <taxon>Pentapetalae</taxon>
        <taxon>rosids</taxon>
        <taxon>malvids</taxon>
        <taxon>Malvales</taxon>
        <taxon>Malvaceae</taxon>
        <taxon>Malvoideae</taxon>
        <taxon>Hibiscus</taxon>
    </lineage>
</organism>
<evidence type="ECO:0000256" key="2">
    <source>
        <dbReference type="SAM" id="MobiDB-lite"/>
    </source>
</evidence>
<dbReference type="InterPro" id="IPR036875">
    <property type="entry name" value="Znf_CCHC_sf"/>
</dbReference>
<name>A0ABR2SAP4_9ROSI</name>